<dbReference type="NCBIfam" id="NF002049">
    <property type="entry name" value="PRK00881.1"/>
    <property type="match status" value="1"/>
</dbReference>
<comment type="domain">
    <text evidence="8">The IMP cyclohydrolase activity resides in the N-terminal region.</text>
</comment>
<evidence type="ECO:0000256" key="1">
    <source>
        <dbReference type="ARBA" id="ARBA00004844"/>
    </source>
</evidence>
<dbReference type="EMBL" id="OZ034688">
    <property type="protein sequence ID" value="CAL1328956.1"/>
    <property type="molecule type" value="Genomic_DNA"/>
</dbReference>
<keyword evidence="11" id="KW-1185">Reference proteome</keyword>
<comment type="pathway">
    <text evidence="2 8">Purine metabolism; IMP biosynthesis via de novo pathway; 5-formamido-1-(5-phospho-D-ribosyl)imidazole-4-carboxamide from 5-amino-1-(5-phospho-D-ribosyl)imidazole-4-carboxamide (10-formyl THF route): step 1/1.</text>
</comment>
<gene>
    <name evidence="8 10" type="primary">purH</name>
    <name evidence="10" type="ORF">PRHACTZTBTEA_016</name>
</gene>
<dbReference type="GO" id="GO:0004643">
    <property type="term" value="F:phosphoribosylaminoimidazolecarboxamide formyltransferase activity"/>
    <property type="evidence" value="ECO:0007669"/>
    <property type="project" value="UniProtKB-EC"/>
</dbReference>
<evidence type="ECO:0000256" key="4">
    <source>
        <dbReference type="ARBA" id="ARBA00022679"/>
    </source>
</evidence>
<dbReference type="Gene3D" id="3.40.140.20">
    <property type="match status" value="2"/>
</dbReference>
<dbReference type="InterPro" id="IPR002695">
    <property type="entry name" value="PurH-like"/>
</dbReference>
<evidence type="ECO:0000259" key="9">
    <source>
        <dbReference type="PROSITE" id="PS51855"/>
    </source>
</evidence>
<dbReference type="Gene3D" id="3.40.50.1380">
    <property type="entry name" value="Methylglyoxal synthase-like domain"/>
    <property type="match status" value="1"/>
</dbReference>
<keyword evidence="5 8" id="KW-0658">Purine biosynthesis</keyword>
<dbReference type="GO" id="GO:0003937">
    <property type="term" value="F:IMP cyclohydrolase activity"/>
    <property type="evidence" value="ECO:0007669"/>
    <property type="project" value="UniProtKB-EC"/>
</dbReference>
<keyword evidence="7 8" id="KW-0511">Multifunctional enzyme</keyword>
<evidence type="ECO:0000256" key="3">
    <source>
        <dbReference type="ARBA" id="ARBA00007667"/>
    </source>
</evidence>
<evidence type="ECO:0000256" key="5">
    <source>
        <dbReference type="ARBA" id="ARBA00022755"/>
    </source>
</evidence>
<dbReference type="PANTHER" id="PTHR11692">
    <property type="entry name" value="BIFUNCTIONAL PURINE BIOSYNTHESIS PROTEIN PURH"/>
    <property type="match status" value="1"/>
</dbReference>
<evidence type="ECO:0000256" key="6">
    <source>
        <dbReference type="ARBA" id="ARBA00022801"/>
    </source>
</evidence>
<evidence type="ECO:0000256" key="7">
    <source>
        <dbReference type="ARBA" id="ARBA00023268"/>
    </source>
</evidence>
<comment type="catalytic activity">
    <reaction evidence="8">
        <text>IMP + H2O = 5-formamido-1-(5-phospho-D-ribosyl)imidazole-4-carboxamide</text>
        <dbReference type="Rhea" id="RHEA:18445"/>
        <dbReference type="ChEBI" id="CHEBI:15377"/>
        <dbReference type="ChEBI" id="CHEBI:58053"/>
        <dbReference type="ChEBI" id="CHEBI:58467"/>
        <dbReference type="EC" id="3.5.4.10"/>
    </reaction>
</comment>
<sequence length="530" mass="59833">MQLFRPIRRAILSVSDKKEIVNFAKELSKRGVDLISTNKTADLLIQSNIKVIKISEYTNFPEIMDGRIKTLHLKLHGGILGRRGVDDDIMKLYNIPTIDIVIVNLYPFKKIIKKQNCTIEDAFTNIDIGGNTMIRAAAKNYRDITIVTDKQDYESIIKEMDINKNSLSLSTRFNLAIKAFEYSAEYDSSIANYLGKFFNNHNNTKNKKSIINFPHTLNLNFIKKQDLRYGENYHQKASFYTKKKQKENSISTFKQIHGKTLSYNNILDANTAIECVRTFDKPACVIVKHSNPCGVSISNNIKKSYINAFKCDPISAFGGIIAFNRKLDKITLETIINNQFVEVIIAPYIDNDISQILIKKQNIRLLTCGNLNKPISNFDFKSVNGGLLVQNSDIDIIKNENFFIVTKRYPTENELNDANLSWKVAKFVKSNAIVYAKNNMTIGIGAGQMSRVYSAKIANLKAIDSNLKTNGCTMASDAFLPFCDSIKIAADIGVTCIIQPGGSIRDIDTINIANKYNIAMIFTKIRHLKH</sequence>
<feature type="domain" description="MGS-like" evidence="9">
    <location>
        <begin position="1"/>
        <end position="148"/>
    </location>
</feature>
<dbReference type="EC" id="3.5.4.10" evidence="8"/>
<dbReference type="InterPro" id="IPR036914">
    <property type="entry name" value="MGS-like_dom_sf"/>
</dbReference>
<evidence type="ECO:0000256" key="2">
    <source>
        <dbReference type="ARBA" id="ARBA00004954"/>
    </source>
</evidence>
<proteinExistence type="inferred from homology"/>
<accession>A0ABM9NNA4</accession>
<dbReference type="SUPFAM" id="SSF52335">
    <property type="entry name" value="Methylglyoxal synthase-like"/>
    <property type="match status" value="1"/>
</dbReference>
<comment type="pathway">
    <text evidence="1 8">Purine metabolism; IMP biosynthesis via de novo pathway; IMP from 5-formamido-1-(5-phospho-D-ribosyl)imidazole-4-carboxamide: step 1/1.</text>
</comment>
<dbReference type="RefSeq" id="WP_341765018.1">
    <property type="nucleotide sequence ID" value="NZ_OZ034688.1"/>
</dbReference>
<evidence type="ECO:0000313" key="11">
    <source>
        <dbReference type="Proteomes" id="UP001497533"/>
    </source>
</evidence>
<keyword evidence="6 8" id="KW-0378">Hydrolase</keyword>
<comment type="catalytic activity">
    <reaction evidence="8">
        <text>(6R)-10-formyltetrahydrofolate + 5-amino-1-(5-phospho-beta-D-ribosyl)imidazole-4-carboxamide = 5-formamido-1-(5-phospho-D-ribosyl)imidazole-4-carboxamide + (6S)-5,6,7,8-tetrahydrofolate</text>
        <dbReference type="Rhea" id="RHEA:22192"/>
        <dbReference type="ChEBI" id="CHEBI:57453"/>
        <dbReference type="ChEBI" id="CHEBI:58467"/>
        <dbReference type="ChEBI" id="CHEBI:58475"/>
        <dbReference type="ChEBI" id="CHEBI:195366"/>
        <dbReference type="EC" id="2.1.2.3"/>
    </reaction>
</comment>
<name>A0ABM9NNA4_9GAMM</name>
<dbReference type="NCBIfam" id="TIGR00355">
    <property type="entry name" value="purH"/>
    <property type="match status" value="1"/>
</dbReference>
<dbReference type="Pfam" id="PF01808">
    <property type="entry name" value="AICARFT_IMPCHas"/>
    <property type="match status" value="1"/>
</dbReference>
<evidence type="ECO:0000256" key="8">
    <source>
        <dbReference type="HAMAP-Rule" id="MF_00139"/>
    </source>
</evidence>
<dbReference type="PANTHER" id="PTHR11692:SF0">
    <property type="entry name" value="BIFUNCTIONAL PURINE BIOSYNTHESIS PROTEIN ATIC"/>
    <property type="match status" value="1"/>
</dbReference>
<dbReference type="SUPFAM" id="SSF53927">
    <property type="entry name" value="Cytidine deaminase-like"/>
    <property type="match status" value="1"/>
</dbReference>
<organism evidence="10 11">
    <name type="scientific">Candidatus Providencia siddallii</name>
    <dbReference type="NCBI Taxonomy" id="1715285"/>
    <lineage>
        <taxon>Bacteria</taxon>
        <taxon>Pseudomonadati</taxon>
        <taxon>Pseudomonadota</taxon>
        <taxon>Gammaproteobacteria</taxon>
        <taxon>Enterobacterales</taxon>
        <taxon>Morganellaceae</taxon>
        <taxon>Providencia</taxon>
    </lineage>
</organism>
<keyword evidence="4 8" id="KW-0808">Transferase</keyword>
<dbReference type="HAMAP" id="MF_00139">
    <property type="entry name" value="PurH"/>
    <property type="match status" value="1"/>
</dbReference>
<dbReference type="InterPro" id="IPR011607">
    <property type="entry name" value="MGS-like_dom"/>
</dbReference>
<dbReference type="SMART" id="SM00851">
    <property type="entry name" value="MGS"/>
    <property type="match status" value="1"/>
</dbReference>
<reference evidence="10" key="1">
    <citation type="submission" date="2024-04" db="EMBL/GenBank/DDBJ databases">
        <authorList>
            <person name="Manzano-Marin A."/>
            <person name="Manzano-Marin A."/>
            <person name="Alejandro Manzano Marin A."/>
        </authorList>
    </citation>
    <scope>NUCLEOTIDE SEQUENCE [LARGE SCALE GENOMIC DNA]</scope>
    <source>
        <strain evidence="10">TABTEA</strain>
    </source>
</reference>
<dbReference type="PIRSF" id="PIRSF000414">
    <property type="entry name" value="AICARFT_IMPCHas"/>
    <property type="match status" value="1"/>
</dbReference>
<dbReference type="PROSITE" id="PS51855">
    <property type="entry name" value="MGS"/>
    <property type="match status" value="1"/>
</dbReference>
<dbReference type="InterPro" id="IPR024051">
    <property type="entry name" value="AICAR_Tfase_dup_dom_sf"/>
</dbReference>
<dbReference type="Proteomes" id="UP001497533">
    <property type="component" value="Chromosome"/>
</dbReference>
<dbReference type="EC" id="2.1.2.3" evidence="8"/>
<dbReference type="InterPro" id="IPR016193">
    <property type="entry name" value="Cytidine_deaminase-like"/>
</dbReference>
<dbReference type="SMART" id="SM00798">
    <property type="entry name" value="AICARFT_IMPCHas"/>
    <property type="match status" value="1"/>
</dbReference>
<dbReference type="Pfam" id="PF02142">
    <property type="entry name" value="MGS"/>
    <property type="match status" value="1"/>
</dbReference>
<evidence type="ECO:0000313" key="10">
    <source>
        <dbReference type="EMBL" id="CAL1328956.1"/>
    </source>
</evidence>
<comment type="similarity">
    <text evidence="3 8">Belongs to the PurH family.</text>
</comment>
<dbReference type="CDD" id="cd01421">
    <property type="entry name" value="IMPCH"/>
    <property type="match status" value="1"/>
</dbReference>
<protein>
    <recommendedName>
        <fullName evidence="8">Bifunctional purine biosynthesis protein PurH</fullName>
    </recommendedName>
    <domain>
        <recommendedName>
            <fullName evidence="8">Phosphoribosylaminoimidazolecarboxamide formyltransferase</fullName>
            <ecNumber evidence="8">2.1.2.3</ecNumber>
        </recommendedName>
        <alternativeName>
            <fullName evidence="8">AICAR transformylase</fullName>
        </alternativeName>
    </domain>
    <domain>
        <recommendedName>
            <fullName evidence="8">IMP cyclohydrolase</fullName>
            <ecNumber evidence="8">3.5.4.10</ecNumber>
        </recommendedName>
        <alternativeName>
            <fullName evidence="8">ATIC</fullName>
        </alternativeName>
        <alternativeName>
            <fullName evidence="8">IMP synthase</fullName>
        </alternativeName>
        <alternativeName>
            <fullName evidence="8">Inosinicase</fullName>
        </alternativeName>
    </domain>
</protein>